<dbReference type="PANTHER" id="PTHR46038">
    <property type="entry name" value="EXPRESSED PROTEIN-RELATED"/>
    <property type="match status" value="1"/>
</dbReference>
<proteinExistence type="predicted"/>
<comment type="caution">
    <text evidence="1">The sequence shown here is derived from an EMBL/GenBank/DDBJ whole genome shotgun (WGS) entry which is preliminary data.</text>
</comment>
<sequence>MAAEAWMIIRRAGLVFMIISLSTLLLYNPSGPLRFFRLSSSCSRSLSSQPLPPKAVVRLNSILKRASMKNNTVVLTTLNSAWATPDSVLDLFLASFKLGNGTRRFLRHLVIVAMDEKAYNRCRTVHRHCFALRTHGVDFRKEAYFMTPNYLKMTWRRIEFLGIVLQLGYGFIFTDADIMWFRDPFTRFFPDADFQMACDYYKGSPDDMENNANGGFNYVKSNNRTIEFYNFWFSSRETYPKHHDQHVLDKIKSHPYVSEKLRLRIKFLDTAYFGGLCEPSKDLNKVCTMHANCCYGMLNKLHDMKIMLQDWRTFNSLPSKHRNVSIFTWRVPRFCRDTLMFDKIGSCIDV</sequence>
<dbReference type="InterPro" id="IPR005069">
    <property type="entry name" value="Nucl-diP-sugar_transferase"/>
</dbReference>
<dbReference type="InterPro" id="IPR044821">
    <property type="entry name" value="At1g28695/At4g15970-like"/>
</dbReference>
<keyword evidence="2" id="KW-1185">Reference proteome</keyword>
<organism evidence="1 2">
    <name type="scientific">Hibiscus sabdariffa</name>
    <name type="common">roselle</name>
    <dbReference type="NCBI Taxonomy" id="183260"/>
    <lineage>
        <taxon>Eukaryota</taxon>
        <taxon>Viridiplantae</taxon>
        <taxon>Streptophyta</taxon>
        <taxon>Embryophyta</taxon>
        <taxon>Tracheophyta</taxon>
        <taxon>Spermatophyta</taxon>
        <taxon>Magnoliopsida</taxon>
        <taxon>eudicotyledons</taxon>
        <taxon>Gunneridae</taxon>
        <taxon>Pentapetalae</taxon>
        <taxon>rosids</taxon>
        <taxon>malvids</taxon>
        <taxon>Malvales</taxon>
        <taxon>Malvaceae</taxon>
        <taxon>Malvoideae</taxon>
        <taxon>Hibiscus</taxon>
    </lineage>
</organism>
<evidence type="ECO:0000313" key="1">
    <source>
        <dbReference type="EMBL" id="KAK8507918.1"/>
    </source>
</evidence>
<accession>A0ABR2BL66</accession>
<dbReference type="Pfam" id="PF03407">
    <property type="entry name" value="Nucleotid_trans"/>
    <property type="match status" value="1"/>
</dbReference>
<gene>
    <name evidence="1" type="ORF">V6N12_025032</name>
</gene>
<dbReference type="Proteomes" id="UP001472677">
    <property type="component" value="Unassembled WGS sequence"/>
</dbReference>
<reference evidence="1 2" key="1">
    <citation type="journal article" date="2024" name="G3 (Bethesda)">
        <title>Genome assembly of Hibiscus sabdariffa L. provides insights into metabolisms of medicinal natural products.</title>
        <authorList>
            <person name="Kim T."/>
        </authorList>
    </citation>
    <scope>NUCLEOTIDE SEQUENCE [LARGE SCALE GENOMIC DNA]</scope>
    <source>
        <strain evidence="1">TK-2024</strain>
        <tissue evidence="1">Old leaves</tissue>
    </source>
</reference>
<protein>
    <submittedName>
        <fullName evidence="1">Uncharacterized protein</fullName>
    </submittedName>
</protein>
<dbReference type="EMBL" id="JBBPBM010000104">
    <property type="protein sequence ID" value="KAK8507918.1"/>
    <property type="molecule type" value="Genomic_DNA"/>
</dbReference>
<name>A0ABR2BL66_9ROSI</name>
<evidence type="ECO:0000313" key="2">
    <source>
        <dbReference type="Proteomes" id="UP001472677"/>
    </source>
</evidence>
<dbReference type="PANTHER" id="PTHR46038:SF38">
    <property type="entry name" value="GLYCOSYLTRANSFERASE-RELATED"/>
    <property type="match status" value="1"/>
</dbReference>